<sequence length="247" mass="27839">MWAFALVRDDGGRCRSSHLGKGKAVVYATTIPPNTDDEYDAMEAPPECGVLLLLREGSLRSLLGEIEWHHIEAAVTKRHRASRWIHTAPELDLNIVVPGRMYLLEGGIRPREINTVLLETWLLRDLAQHPSTFVRRYPSPSSFGRPEYPAFLESLGFGTFQSIPNMSLSHRLVRYFHHTGTFHLSTCEMGVLPFDWSAILGICFGGRIPPREPISHEEGAFSATTNVTLKVKYLKTRLELQGASYRP</sequence>
<name>A0A2N9F506_FAGSY</name>
<evidence type="ECO:0008006" key="2">
    <source>
        <dbReference type="Google" id="ProtNLM"/>
    </source>
</evidence>
<gene>
    <name evidence="1" type="ORF">FSB_LOCUS13908</name>
</gene>
<dbReference type="AlphaFoldDB" id="A0A2N9F506"/>
<accession>A0A2N9F506</accession>
<organism evidence="1">
    <name type="scientific">Fagus sylvatica</name>
    <name type="common">Beechnut</name>
    <dbReference type="NCBI Taxonomy" id="28930"/>
    <lineage>
        <taxon>Eukaryota</taxon>
        <taxon>Viridiplantae</taxon>
        <taxon>Streptophyta</taxon>
        <taxon>Embryophyta</taxon>
        <taxon>Tracheophyta</taxon>
        <taxon>Spermatophyta</taxon>
        <taxon>Magnoliopsida</taxon>
        <taxon>eudicotyledons</taxon>
        <taxon>Gunneridae</taxon>
        <taxon>Pentapetalae</taxon>
        <taxon>rosids</taxon>
        <taxon>fabids</taxon>
        <taxon>Fagales</taxon>
        <taxon>Fagaceae</taxon>
        <taxon>Fagus</taxon>
    </lineage>
</organism>
<proteinExistence type="predicted"/>
<protein>
    <recommendedName>
        <fullName evidence="2">Aminotransferase-like plant mobile domain-containing protein</fullName>
    </recommendedName>
</protein>
<evidence type="ECO:0000313" key="1">
    <source>
        <dbReference type="EMBL" id="SPC86026.1"/>
    </source>
</evidence>
<dbReference type="EMBL" id="OIVN01000819">
    <property type="protein sequence ID" value="SPC86026.1"/>
    <property type="molecule type" value="Genomic_DNA"/>
</dbReference>
<reference evidence="1" key="1">
    <citation type="submission" date="2018-02" db="EMBL/GenBank/DDBJ databases">
        <authorList>
            <person name="Cohen D.B."/>
            <person name="Kent A.D."/>
        </authorList>
    </citation>
    <scope>NUCLEOTIDE SEQUENCE</scope>
</reference>